<evidence type="ECO:0000256" key="4">
    <source>
        <dbReference type="ARBA" id="ARBA00022771"/>
    </source>
</evidence>
<dbReference type="GO" id="GO:0006355">
    <property type="term" value="P:regulation of DNA-templated transcription"/>
    <property type="evidence" value="ECO:0007669"/>
    <property type="project" value="UniProtKB-ARBA"/>
</dbReference>
<keyword evidence="2" id="KW-0479">Metal-binding</keyword>
<dbReference type="InterPro" id="IPR013087">
    <property type="entry name" value="Znf_C2H2_type"/>
</dbReference>
<dbReference type="SUPFAM" id="SSF57667">
    <property type="entry name" value="beta-beta-alpha zinc fingers"/>
    <property type="match status" value="4"/>
</dbReference>
<feature type="domain" description="C2H2-type" evidence="10">
    <location>
        <begin position="138"/>
        <end position="166"/>
    </location>
</feature>
<protein>
    <recommendedName>
        <fullName evidence="10">C2H2-type domain-containing protein</fullName>
    </recommendedName>
</protein>
<evidence type="ECO:0000256" key="2">
    <source>
        <dbReference type="ARBA" id="ARBA00022723"/>
    </source>
</evidence>
<name>A0A7R9HHZ6_9NEOP</name>
<dbReference type="InterPro" id="IPR050636">
    <property type="entry name" value="C2H2-ZF_domain-containing"/>
</dbReference>
<dbReference type="PANTHER" id="PTHR47772">
    <property type="entry name" value="ZINC FINGER PROTEIN 200"/>
    <property type="match status" value="1"/>
</dbReference>
<evidence type="ECO:0000259" key="10">
    <source>
        <dbReference type="PROSITE" id="PS50157"/>
    </source>
</evidence>
<evidence type="ECO:0000256" key="7">
    <source>
        <dbReference type="ARBA" id="ARBA00023163"/>
    </source>
</evidence>
<feature type="domain" description="C2H2-type" evidence="10">
    <location>
        <begin position="251"/>
        <end position="279"/>
    </location>
</feature>
<feature type="domain" description="C2H2-type" evidence="10">
    <location>
        <begin position="16"/>
        <end position="43"/>
    </location>
</feature>
<feature type="domain" description="C2H2-type" evidence="10">
    <location>
        <begin position="223"/>
        <end position="250"/>
    </location>
</feature>
<accession>A0A7R9HHZ6</accession>
<dbReference type="EMBL" id="OB792689">
    <property type="protein sequence ID" value="CAD7423584.1"/>
    <property type="molecule type" value="Genomic_DNA"/>
</dbReference>
<reference evidence="11" key="1">
    <citation type="submission" date="2020-11" db="EMBL/GenBank/DDBJ databases">
        <authorList>
            <person name="Tran Van P."/>
        </authorList>
    </citation>
    <scope>NUCLEOTIDE SEQUENCE</scope>
</reference>
<dbReference type="PROSITE" id="PS50157">
    <property type="entry name" value="ZINC_FINGER_C2H2_2"/>
    <property type="match status" value="6"/>
</dbReference>
<sequence length="302" mass="35111">MSLKVHERSHMRDKPYLCTECDGAFTQRLTLVAHMRLHMGERYHVCHLCSKRSSKRRRFILPKRENGTISNVSPHLTKNTKASSFKRKASLSVTSNDKPKDENIAEGPLVNILDCLKVSFDEISTPLRKKPLRPLKSLACEFCDKVCLNRKRLNHHVRIVHSNFRYTCDICSKEYKNKGTLDMHKKTHSGGSENYVCDMCNFTTPWKTSMTIHRRRHLGKTSFQCDLCDKAYYKKCELEQHKYVHNTSKPYQCDVCGASYMQKHTLWQHTQSKHSADAPQFPCPHCGRLYIFKSKLNSWGNV</sequence>
<evidence type="ECO:0000256" key="6">
    <source>
        <dbReference type="ARBA" id="ARBA00023015"/>
    </source>
</evidence>
<dbReference type="GO" id="GO:0005634">
    <property type="term" value="C:nucleus"/>
    <property type="evidence" value="ECO:0007669"/>
    <property type="project" value="UniProtKB-SubCell"/>
</dbReference>
<dbReference type="PANTHER" id="PTHR47772:SF13">
    <property type="entry name" value="GASTRULA ZINC FINGER PROTEIN XLCGF49.1-LIKE-RELATED"/>
    <property type="match status" value="1"/>
</dbReference>
<keyword evidence="7" id="KW-0804">Transcription</keyword>
<feature type="domain" description="C2H2-type" evidence="10">
    <location>
        <begin position="166"/>
        <end position="193"/>
    </location>
</feature>
<dbReference type="GO" id="GO:0008270">
    <property type="term" value="F:zinc ion binding"/>
    <property type="evidence" value="ECO:0007669"/>
    <property type="project" value="UniProtKB-KW"/>
</dbReference>
<evidence type="ECO:0000256" key="1">
    <source>
        <dbReference type="ARBA" id="ARBA00004123"/>
    </source>
</evidence>
<evidence type="ECO:0000313" key="11">
    <source>
        <dbReference type="EMBL" id="CAD7423584.1"/>
    </source>
</evidence>
<feature type="domain" description="C2H2-type" evidence="10">
    <location>
        <begin position="195"/>
        <end position="222"/>
    </location>
</feature>
<dbReference type="SMART" id="SM00355">
    <property type="entry name" value="ZnF_C2H2"/>
    <property type="match status" value="6"/>
</dbReference>
<dbReference type="AlphaFoldDB" id="A0A7R9HHZ6"/>
<evidence type="ECO:0000256" key="5">
    <source>
        <dbReference type="ARBA" id="ARBA00022833"/>
    </source>
</evidence>
<evidence type="ECO:0000256" key="3">
    <source>
        <dbReference type="ARBA" id="ARBA00022737"/>
    </source>
</evidence>
<evidence type="ECO:0000256" key="8">
    <source>
        <dbReference type="ARBA" id="ARBA00023242"/>
    </source>
</evidence>
<dbReference type="InterPro" id="IPR036236">
    <property type="entry name" value="Znf_C2H2_sf"/>
</dbReference>
<comment type="subcellular location">
    <subcellularLocation>
        <location evidence="1">Nucleus</location>
    </subcellularLocation>
</comment>
<keyword evidence="8" id="KW-0539">Nucleus</keyword>
<keyword evidence="5" id="KW-0862">Zinc</keyword>
<evidence type="ECO:0000256" key="9">
    <source>
        <dbReference type="PROSITE-ProRule" id="PRU00042"/>
    </source>
</evidence>
<keyword evidence="6" id="KW-0805">Transcription regulation</keyword>
<dbReference type="PROSITE" id="PS00028">
    <property type="entry name" value="ZINC_FINGER_C2H2_1"/>
    <property type="match status" value="5"/>
</dbReference>
<keyword evidence="4 9" id="KW-0863">Zinc-finger</keyword>
<dbReference type="Gene3D" id="3.30.160.60">
    <property type="entry name" value="Classic Zinc Finger"/>
    <property type="match status" value="4"/>
</dbReference>
<dbReference type="Pfam" id="PF00096">
    <property type="entry name" value="zf-C2H2"/>
    <property type="match status" value="3"/>
</dbReference>
<dbReference type="FunFam" id="3.30.160.60:FF:002343">
    <property type="entry name" value="Zinc finger protein 33A"/>
    <property type="match status" value="1"/>
</dbReference>
<keyword evidence="3" id="KW-0677">Repeat</keyword>
<proteinExistence type="predicted"/>
<gene>
    <name evidence="11" type="ORF">TMSB3V08_LOCUS566</name>
</gene>
<organism evidence="11">
    <name type="scientific">Timema monikensis</name>
    <dbReference type="NCBI Taxonomy" id="170555"/>
    <lineage>
        <taxon>Eukaryota</taxon>
        <taxon>Metazoa</taxon>
        <taxon>Ecdysozoa</taxon>
        <taxon>Arthropoda</taxon>
        <taxon>Hexapoda</taxon>
        <taxon>Insecta</taxon>
        <taxon>Pterygota</taxon>
        <taxon>Neoptera</taxon>
        <taxon>Polyneoptera</taxon>
        <taxon>Phasmatodea</taxon>
        <taxon>Timematodea</taxon>
        <taxon>Timematoidea</taxon>
        <taxon>Timematidae</taxon>
        <taxon>Timema</taxon>
    </lineage>
</organism>